<evidence type="ECO:0000313" key="2">
    <source>
        <dbReference type="Proteomes" id="UP001231649"/>
    </source>
</evidence>
<keyword evidence="2" id="KW-1185">Reference proteome</keyword>
<organism evidence="1 2">
    <name type="scientific">Mythimna loreyi</name>
    <dbReference type="NCBI Taxonomy" id="667449"/>
    <lineage>
        <taxon>Eukaryota</taxon>
        <taxon>Metazoa</taxon>
        <taxon>Ecdysozoa</taxon>
        <taxon>Arthropoda</taxon>
        <taxon>Hexapoda</taxon>
        <taxon>Insecta</taxon>
        <taxon>Pterygota</taxon>
        <taxon>Neoptera</taxon>
        <taxon>Endopterygota</taxon>
        <taxon>Lepidoptera</taxon>
        <taxon>Glossata</taxon>
        <taxon>Ditrysia</taxon>
        <taxon>Noctuoidea</taxon>
        <taxon>Noctuidae</taxon>
        <taxon>Noctuinae</taxon>
        <taxon>Hadenini</taxon>
        <taxon>Mythimna</taxon>
    </lineage>
</organism>
<reference evidence="1" key="1">
    <citation type="submission" date="2023-03" db="EMBL/GenBank/DDBJ databases">
        <title>Chromosome-level genomes of two armyworms, Mythimna separata and Mythimna loreyi, provide insights into the biosynthesis and reception of sex pheromones.</title>
        <authorList>
            <person name="Zhao H."/>
        </authorList>
    </citation>
    <scope>NUCLEOTIDE SEQUENCE</scope>
    <source>
        <strain evidence="1">BeijingLab</strain>
    </source>
</reference>
<comment type="caution">
    <text evidence="1">The sequence shown here is derived from an EMBL/GenBank/DDBJ whole genome shotgun (WGS) entry which is preliminary data.</text>
</comment>
<evidence type="ECO:0000313" key="1">
    <source>
        <dbReference type="EMBL" id="KAJ8728417.1"/>
    </source>
</evidence>
<dbReference type="Proteomes" id="UP001231649">
    <property type="component" value="Chromosome 9"/>
</dbReference>
<sequence length="493" mass="57665">MIFEILLSLIFTLVGYIIYDYIQMSQFFKRRGVKHFPPVPILGNIHNTTFRKMHFVEEMQLVHDAFPDEKYVGFMDCTKPILFIRDPELIKQITVKDFDHFTDRREFLTEELDPLFASTVLFMKGEKWRQMRTTLTPAFTGSKMKSMLPIIVENANNIIQYLHDHQTEIIDVEDLVNRYAVDVISSAGFGLQINSLKDRDNELFKIGINLLNFTLKQRALFILSSMFSDLTRKLGVRFYPEKTYNLFRNLVATTMEYRKREHVERPDMIQLLMEAKGEWSADELTGQVFNFFIAGLDSTSSAIVMAIHELALHPEIQEKLYQECRHLEEDKGLTFDSLSELKYLDCVINETLRKWTAGIFIDRTCVKTYGLPPPREGGRPYTLKPGDVVYNMLNAMLMDPNHWPEPHKFDPERFSEENKHNIKPYTYMPFGAGPRICLGQRFAMMEVKALIFQITLNFMIVKTEKTMDPIKLKPHNFSIKALDGTWVKFQKRE</sequence>
<gene>
    <name evidence="1" type="ORF">PYW08_016802</name>
</gene>
<accession>A0ACC2R0F3</accession>
<proteinExistence type="predicted"/>
<dbReference type="EMBL" id="CM056785">
    <property type="protein sequence ID" value="KAJ8728417.1"/>
    <property type="molecule type" value="Genomic_DNA"/>
</dbReference>
<protein>
    <submittedName>
        <fullName evidence="1">Uncharacterized protein</fullName>
    </submittedName>
</protein>
<name>A0ACC2R0F3_9NEOP</name>